<dbReference type="Pfam" id="PF05617">
    <property type="entry name" value="Prolamin_like"/>
    <property type="match status" value="1"/>
</dbReference>
<comment type="caution">
    <text evidence="4">The sequence shown here is derived from an EMBL/GenBank/DDBJ whole genome shotgun (WGS) entry which is preliminary data.</text>
</comment>
<gene>
    <name evidence="4" type="ORF">BVRB_8g200220</name>
</gene>
<dbReference type="AlphaFoldDB" id="A0A7G2RM46"/>
<evidence type="ECO:0000313" key="4">
    <source>
        <dbReference type="EMBL" id="KMS96717.1"/>
    </source>
</evidence>
<dbReference type="Proteomes" id="UP000035740">
    <property type="component" value="Unassembled WGS sequence"/>
</dbReference>
<name>A0A7G2RM46_BETVV</name>
<feature type="domain" description="Prolamin-like" evidence="3">
    <location>
        <begin position="58"/>
        <end position="127"/>
    </location>
</feature>
<reference evidence="4 5" key="1">
    <citation type="journal article" date="2014" name="Nature">
        <title>The genome of the recently domesticated crop plant sugar beet (Beta vulgaris).</title>
        <authorList>
            <person name="Dohm J.C."/>
            <person name="Minoche A.E."/>
            <person name="Holtgrawe D."/>
            <person name="Capella-Gutierrez S."/>
            <person name="Zakrzewski F."/>
            <person name="Tafer H."/>
            <person name="Rupp O."/>
            <person name="Sorensen T.R."/>
            <person name="Stracke R."/>
            <person name="Reinhardt R."/>
            <person name="Goesmann A."/>
            <person name="Kraft T."/>
            <person name="Schulz B."/>
            <person name="Stadler P.F."/>
            <person name="Schmidt T."/>
            <person name="Gabaldon T."/>
            <person name="Lehrach H."/>
            <person name="Weisshaar B."/>
            <person name="Himmelbauer H."/>
        </authorList>
    </citation>
    <scope>NUCLEOTIDE SEQUENCE [LARGE SCALE GENOMIC DNA]</scope>
    <source>
        <tissue evidence="4">Taproot</tissue>
    </source>
</reference>
<dbReference type="PANTHER" id="PTHR31951">
    <property type="entry name" value="BIFUNCTIONAL INHIBITOR/LIPID-TRANSFER PROTEIN/SEED STORAGE 2S ALBUMIN SUPERFAMILY PROTEIN-RELATED"/>
    <property type="match status" value="1"/>
</dbReference>
<feature type="chain" id="PRO_5028901577" description="Prolamin-like domain-containing protein" evidence="2">
    <location>
        <begin position="25"/>
        <end position="134"/>
    </location>
</feature>
<organism evidence="4 5">
    <name type="scientific">Beta vulgaris subsp. vulgaris</name>
    <name type="common">Beet</name>
    <dbReference type="NCBI Taxonomy" id="3555"/>
    <lineage>
        <taxon>Eukaryota</taxon>
        <taxon>Viridiplantae</taxon>
        <taxon>Streptophyta</taxon>
        <taxon>Embryophyta</taxon>
        <taxon>Tracheophyta</taxon>
        <taxon>Spermatophyta</taxon>
        <taxon>Magnoliopsida</taxon>
        <taxon>eudicotyledons</taxon>
        <taxon>Gunneridae</taxon>
        <taxon>Pentapetalae</taxon>
        <taxon>Caryophyllales</taxon>
        <taxon>Chenopodiaceae</taxon>
        <taxon>Betoideae</taxon>
        <taxon>Beta</taxon>
    </lineage>
</organism>
<evidence type="ECO:0000313" key="5">
    <source>
        <dbReference type="Proteomes" id="UP000035740"/>
    </source>
</evidence>
<keyword evidence="1 2" id="KW-0732">Signal</keyword>
<keyword evidence="5" id="KW-1185">Reference proteome</keyword>
<dbReference type="InterPro" id="IPR008502">
    <property type="entry name" value="Prolamin-like"/>
</dbReference>
<evidence type="ECO:0000259" key="3">
    <source>
        <dbReference type="Pfam" id="PF05617"/>
    </source>
</evidence>
<dbReference type="PANTHER" id="PTHR31951:SF22">
    <property type="entry name" value="ECA1 GAMETOGENESIS RELATED FAMILY"/>
    <property type="match status" value="1"/>
</dbReference>
<sequence>MRSTMLVFLAISMILLTIPCPSKADIIEFDLAPDDGLAPYSDIIYAPEPAIDPKLAICTARITLDCAAEIVGNDFFPVHVEAKCCRQLVRMGKTCNDLIVDDMLADFDMKKKFTRMHDRSDHLWNKCLQVLTKN</sequence>
<protein>
    <recommendedName>
        <fullName evidence="3">Prolamin-like domain-containing protein</fullName>
    </recommendedName>
</protein>
<dbReference type="EMBL" id="KQ090362">
    <property type="protein sequence ID" value="KMS96717.1"/>
    <property type="molecule type" value="Genomic_DNA"/>
</dbReference>
<evidence type="ECO:0000256" key="1">
    <source>
        <dbReference type="ARBA" id="ARBA00022729"/>
    </source>
</evidence>
<dbReference type="OrthoDB" id="973137at2759"/>
<evidence type="ECO:0000256" key="2">
    <source>
        <dbReference type="SAM" id="SignalP"/>
    </source>
</evidence>
<dbReference type="Gramene" id="KMS96717">
    <property type="protein sequence ID" value="KMS96717"/>
    <property type="gene ID" value="BVRB_8g200220"/>
</dbReference>
<dbReference type="OMA" id="RMHDRSD"/>
<accession>A0A7G2RM46</accession>
<feature type="signal peptide" evidence="2">
    <location>
        <begin position="1"/>
        <end position="24"/>
    </location>
</feature>
<proteinExistence type="predicted"/>